<dbReference type="Pfam" id="PF20722">
    <property type="entry name" value="DUF6830"/>
    <property type="match status" value="1"/>
</dbReference>
<sequence length="945" mass="105821">MSSRRVQGTSNTLFSDASDSADTTQPATVDAAEATAESDCEDTADPDNTIDADLLESLAQDFNCCATVATDHGPPTSSGQPQSVRSPSPDPGPPPSVQSEHGNSDGQPRLIVDTFPHGSPGAPIPDVRQGSNVYQSSHELFGSSIWAPFRSQCDWEVVRWAKTRGPTSSALADLLAIPSVADNLGLSYRTPKELNDIIDKELPGCPPFKCQDLTIAGDTHQVYFRDTLQCIRSLYGNPEFARDLAFVPERHYVDHRRACCVYSEMHTGDWWWAVQTSLEAHRPGATVVPVIISSDKTQLTLFRGKTAYPVYLTIGNIPKDTRRKPSRRAQILVGYLPTTRLEMINNKAARRRALGNVFHLCMRNILAPIASYGETGIPMMSGDGVWRRCHPIFAVFVGDYPEQGLVMCTYFGQCPKCTVHRNNLGDYSTSPPRDYDEALESFRLADGDVLLFHAACREARLKPTFHPFWEALPLTDIFVSITPDILHQMLQGVMKHLIAWLTSAFGAVKIDVRCRSLPPNHHITTFVQGISTLSRVSGLEHKQMCKILLGLVLDLPLPSGEAPSRIIKTVRALLDFLYLAQLPSHTTDTLLRLEQSLSRFHDNKEVFIDLGIREHLNIPKVHSMMHYKSSITLFGTTDNYNTEQTERLHIDLAKDAYRATNHKDEYPQMTAWLERREKIQQHGTFVTWRQQAQQETVQDSKPNGPPKPVPRTIQMTRHPSRKAVSFDIIADKYRALDFQDALADFIARINHPQASATALRALAEDTLLPFRSVPVYHKIKFVSSHGSEIVDAVHVRPEQRDARGRVIPSRFDTVIVHGNAQVGALRNKGPRIAQVRVVFQLPSKVIHQVFLSPDIALPTHLAYVEWFSPIPTTPDSNDLYKVSRLTKNGRHLASVIPVDSLFSSVHLLPRFGPETSEWNTFSVLELCRSFYVNPFSNRDVFLLHL</sequence>
<feature type="region of interest" description="Disordered" evidence="1">
    <location>
        <begin position="66"/>
        <end position="130"/>
    </location>
</feature>
<gene>
    <name evidence="3" type="ORF">EDB92DRAFT_1809276</name>
</gene>
<dbReference type="EMBL" id="JAKELL010000359">
    <property type="protein sequence ID" value="KAH8977140.1"/>
    <property type="molecule type" value="Genomic_DNA"/>
</dbReference>
<reference evidence="3" key="1">
    <citation type="submission" date="2022-01" db="EMBL/GenBank/DDBJ databases">
        <title>Comparative genomics reveals a dynamic genome evolution in the ectomycorrhizal milk-cap (Lactarius) mushrooms.</title>
        <authorList>
            <consortium name="DOE Joint Genome Institute"/>
            <person name="Lebreton A."/>
            <person name="Tang N."/>
            <person name="Kuo A."/>
            <person name="LaButti K."/>
            <person name="Drula E."/>
            <person name="Barry K."/>
            <person name="Clum A."/>
            <person name="Lipzen A."/>
            <person name="Mousain D."/>
            <person name="Ng V."/>
            <person name="Wang R."/>
            <person name="Wang X."/>
            <person name="Dai Y."/>
            <person name="Henrissat B."/>
            <person name="Grigoriev I.V."/>
            <person name="Guerin-Laguette A."/>
            <person name="Yu F."/>
            <person name="Martin F.M."/>
        </authorList>
    </citation>
    <scope>NUCLEOTIDE SEQUENCE</scope>
    <source>
        <strain evidence="3">QP</strain>
    </source>
</reference>
<protein>
    <recommendedName>
        <fullName evidence="2">DUF6830 domain-containing protein</fullName>
    </recommendedName>
</protein>
<dbReference type="Proteomes" id="UP001201163">
    <property type="component" value="Unassembled WGS sequence"/>
</dbReference>
<feature type="region of interest" description="Disordered" evidence="1">
    <location>
        <begin position="691"/>
        <end position="713"/>
    </location>
</feature>
<evidence type="ECO:0000313" key="3">
    <source>
        <dbReference type="EMBL" id="KAH8977140.1"/>
    </source>
</evidence>
<proteinExistence type="predicted"/>
<dbReference type="InterPro" id="IPR049233">
    <property type="entry name" value="DUF6830"/>
</dbReference>
<feature type="domain" description="DUF6830" evidence="2">
    <location>
        <begin position="710"/>
        <end position="781"/>
    </location>
</feature>
<name>A0AAD4L748_9AGAM</name>
<dbReference type="Pfam" id="PF18759">
    <property type="entry name" value="Plavaka"/>
    <property type="match status" value="1"/>
</dbReference>
<feature type="compositionally biased region" description="Acidic residues" evidence="1">
    <location>
        <begin position="36"/>
        <end position="54"/>
    </location>
</feature>
<dbReference type="AlphaFoldDB" id="A0AAD4L748"/>
<feature type="compositionally biased region" description="Polar residues" evidence="1">
    <location>
        <begin position="691"/>
        <end position="701"/>
    </location>
</feature>
<evidence type="ECO:0000313" key="4">
    <source>
        <dbReference type="Proteomes" id="UP001201163"/>
    </source>
</evidence>
<feature type="compositionally biased region" description="Polar residues" evidence="1">
    <location>
        <begin position="1"/>
        <end position="27"/>
    </location>
</feature>
<dbReference type="InterPro" id="IPR041078">
    <property type="entry name" value="Plavaka"/>
</dbReference>
<organism evidence="3 4">
    <name type="scientific">Lactarius akahatsu</name>
    <dbReference type="NCBI Taxonomy" id="416441"/>
    <lineage>
        <taxon>Eukaryota</taxon>
        <taxon>Fungi</taxon>
        <taxon>Dikarya</taxon>
        <taxon>Basidiomycota</taxon>
        <taxon>Agaricomycotina</taxon>
        <taxon>Agaricomycetes</taxon>
        <taxon>Russulales</taxon>
        <taxon>Russulaceae</taxon>
        <taxon>Lactarius</taxon>
    </lineage>
</organism>
<evidence type="ECO:0000256" key="1">
    <source>
        <dbReference type="SAM" id="MobiDB-lite"/>
    </source>
</evidence>
<evidence type="ECO:0000259" key="2">
    <source>
        <dbReference type="Pfam" id="PF20722"/>
    </source>
</evidence>
<accession>A0AAD4L748</accession>
<comment type="caution">
    <text evidence="3">The sequence shown here is derived from an EMBL/GenBank/DDBJ whole genome shotgun (WGS) entry which is preliminary data.</text>
</comment>
<keyword evidence="4" id="KW-1185">Reference proteome</keyword>
<feature type="region of interest" description="Disordered" evidence="1">
    <location>
        <begin position="1"/>
        <end position="54"/>
    </location>
</feature>